<dbReference type="Proteomes" id="UP000823928">
    <property type="component" value="Unassembled WGS sequence"/>
</dbReference>
<dbReference type="Pfam" id="PF01381">
    <property type="entry name" value="HTH_3"/>
    <property type="match status" value="1"/>
</dbReference>
<organism evidence="3 4">
    <name type="scientific">Candidatus Scatousia excrementigallinarum</name>
    <dbReference type="NCBI Taxonomy" id="2840935"/>
    <lineage>
        <taxon>Bacteria</taxon>
        <taxon>Candidatus Scatousia</taxon>
    </lineage>
</organism>
<evidence type="ECO:0000313" key="3">
    <source>
        <dbReference type="EMBL" id="HIS36950.1"/>
    </source>
</evidence>
<dbReference type="GO" id="GO:0003677">
    <property type="term" value="F:DNA binding"/>
    <property type="evidence" value="ECO:0007669"/>
    <property type="project" value="UniProtKB-KW"/>
</dbReference>
<keyword evidence="1" id="KW-0238">DNA-binding</keyword>
<dbReference type="CDD" id="cd00093">
    <property type="entry name" value="HTH_XRE"/>
    <property type="match status" value="1"/>
</dbReference>
<name>A0A9D1JP70_9BACT</name>
<accession>A0A9D1JP70</accession>
<dbReference type="EMBL" id="DVIU01000198">
    <property type="protein sequence ID" value="HIS36950.1"/>
    <property type="molecule type" value="Genomic_DNA"/>
</dbReference>
<evidence type="ECO:0000313" key="4">
    <source>
        <dbReference type="Proteomes" id="UP000823928"/>
    </source>
</evidence>
<dbReference type="SUPFAM" id="SSF47413">
    <property type="entry name" value="lambda repressor-like DNA-binding domains"/>
    <property type="match status" value="1"/>
</dbReference>
<dbReference type="InterPro" id="IPR010982">
    <property type="entry name" value="Lambda_DNA-bd_dom_sf"/>
</dbReference>
<feature type="domain" description="HTH cro/C1-type" evidence="2">
    <location>
        <begin position="11"/>
        <end position="65"/>
    </location>
</feature>
<dbReference type="InterPro" id="IPR001387">
    <property type="entry name" value="Cro/C1-type_HTH"/>
</dbReference>
<evidence type="ECO:0000259" key="2">
    <source>
        <dbReference type="PROSITE" id="PS50943"/>
    </source>
</evidence>
<protein>
    <submittedName>
        <fullName evidence="3">Helix-turn-helix transcriptional regulator</fullName>
    </submittedName>
</protein>
<dbReference type="SMART" id="SM00530">
    <property type="entry name" value="HTH_XRE"/>
    <property type="match status" value="1"/>
</dbReference>
<dbReference type="PANTHER" id="PTHR46558">
    <property type="entry name" value="TRACRIPTIONAL REGULATORY PROTEIN-RELATED-RELATED"/>
    <property type="match status" value="1"/>
</dbReference>
<dbReference type="Gene3D" id="1.10.260.40">
    <property type="entry name" value="lambda repressor-like DNA-binding domains"/>
    <property type="match status" value="1"/>
</dbReference>
<proteinExistence type="predicted"/>
<sequence>MDNKKLLGRRIKEIRKSFGYTQEKFSEMIGIETSSLSGIESGRFFPSLHVLDKMSNVLDVPFVEFFNFFSVDLPQNLDEEISSIVKVQNNANKEIIYKLIKAAFTDR</sequence>
<dbReference type="PANTHER" id="PTHR46558:SF4">
    <property type="entry name" value="DNA-BIDING PHAGE PROTEIN"/>
    <property type="match status" value="1"/>
</dbReference>
<dbReference type="AlphaFoldDB" id="A0A9D1JP70"/>
<gene>
    <name evidence="3" type="ORF">IAC10_10040</name>
</gene>
<comment type="caution">
    <text evidence="3">The sequence shown here is derived from an EMBL/GenBank/DDBJ whole genome shotgun (WGS) entry which is preliminary data.</text>
</comment>
<reference evidence="3" key="2">
    <citation type="journal article" date="2021" name="PeerJ">
        <title>Extensive microbial diversity within the chicken gut microbiome revealed by metagenomics and culture.</title>
        <authorList>
            <person name="Gilroy R."/>
            <person name="Ravi A."/>
            <person name="Getino M."/>
            <person name="Pursley I."/>
            <person name="Horton D.L."/>
            <person name="Alikhan N.F."/>
            <person name="Baker D."/>
            <person name="Gharbi K."/>
            <person name="Hall N."/>
            <person name="Watson M."/>
            <person name="Adriaenssens E.M."/>
            <person name="Foster-Nyarko E."/>
            <person name="Jarju S."/>
            <person name="Secka A."/>
            <person name="Antonio M."/>
            <person name="Oren A."/>
            <person name="Chaudhuri R.R."/>
            <person name="La Ragione R."/>
            <person name="Hildebrand F."/>
            <person name="Pallen M.J."/>
        </authorList>
    </citation>
    <scope>NUCLEOTIDE SEQUENCE</scope>
    <source>
        <strain evidence="3">6276</strain>
    </source>
</reference>
<evidence type="ECO:0000256" key="1">
    <source>
        <dbReference type="ARBA" id="ARBA00023125"/>
    </source>
</evidence>
<dbReference type="PROSITE" id="PS50943">
    <property type="entry name" value="HTH_CROC1"/>
    <property type="match status" value="1"/>
</dbReference>
<reference evidence="3" key="1">
    <citation type="submission" date="2020-10" db="EMBL/GenBank/DDBJ databases">
        <authorList>
            <person name="Gilroy R."/>
        </authorList>
    </citation>
    <scope>NUCLEOTIDE SEQUENCE</scope>
    <source>
        <strain evidence="3">6276</strain>
    </source>
</reference>